<dbReference type="RefSeq" id="WP_286277492.1">
    <property type="nucleotide sequence ID" value="NZ_AP027731.1"/>
</dbReference>
<name>A0ABM8GGX8_9MICO</name>
<comment type="subcellular location">
    <subcellularLocation>
        <location evidence="1">Cell membrane</location>
        <topology evidence="1">Multi-pass membrane protein</topology>
    </subcellularLocation>
</comment>
<feature type="transmembrane region" description="Helical" evidence="7">
    <location>
        <begin position="314"/>
        <end position="336"/>
    </location>
</feature>
<dbReference type="Proteomes" id="UP001321498">
    <property type="component" value="Chromosome"/>
</dbReference>
<feature type="transmembrane region" description="Helical" evidence="7">
    <location>
        <begin position="108"/>
        <end position="129"/>
    </location>
</feature>
<keyword evidence="4 7" id="KW-0812">Transmembrane</keyword>
<evidence type="ECO:0000256" key="5">
    <source>
        <dbReference type="ARBA" id="ARBA00022989"/>
    </source>
</evidence>
<dbReference type="PANTHER" id="PTHR23517">
    <property type="entry name" value="RESISTANCE PROTEIN MDTM, PUTATIVE-RELATED-RELATED"/>
    <property type="match status" value="1"/>
</dbReference>
<evidence type="ECO:0000256" key="6">
    <source>
        <dbReference type="ARBA" id="ARBA00023136"/>
    </source>
</evidence>
<evidence type="ECO:0000256" key="1">
    <source>
        <dbReference type="ARBA" id="ARBA00004651"/>
    </source>
</evidence>
<evidence type="ECO:0000259" key="8">
    <source>
        <dbReference type="PROSITE" id="PS50850"/>
    </source>
</evidence>
<keyword evidence="3" id="KW-1003">Cell membrane</keyword>
<keyword evidence="2" id="KW-0813">Transport</keyword>
<evidence type="ECO:0000313" key="10">
    <source>
        <dbReference type="Proteomes" id="UP001321498"/>
    </source>
</evidence>
<sequence length="403" mass="41131">MSESIAVRRRALSAGTGFWVVAVAFLAVMAFSTVPTPLYSIYQERDGFPTVVITVIFAAYAVGVMLSLYLVGHISDWAGRRRMIVLGILAELLAAGVFLAWQAVPALLIARVVSGIGVGALTASATASLTELRTATRPEGAVATASTVATLVNVGGLALGPLLGGILAEYAPLPLTVPYLVFVVLLVLAGAAVLLVPETIDSSRGRPPYRPQRISVPPASRNLFVAAGAGAFAAFAIFGLFTSLAPSFLAGQLHETSRLVAGLVSFGVFAAAAVTQVFLARLPLRRQVILGVVLMVGGLSAATLGVLLTSLAAFIVGSIVAGAGVGLVFRSSLGVAGSVAEPARRGEVLAAMFLIAYGGLVVPVLAIGVSLAFFPATATLVGFSAVILVLVLVSGVRMARAVP</sequence>
<evidence type="ECO:0000256" key="2">
    <source>
        <dbReference type="ARBA" id="ARBA00022448"/>
    </source>
</evidence>
<proteinExistence type="predicted"/>
<dbReference type="InterPro" id="IPR036259">
    <property type="entry name" value="MFS_trans_sf"/>
</dbReference>
<accession>A0ABM8GGX8</accession>
<feature type="transmembrane region" description="Helical" evidence="7">
    <location>
        <begin position="12"/>
        <end position="31"/>
    </location>
</feature>
<dbReference type="InterPro" id="IPR020846">
    <property type="entry name" value="MFS_dom"/>
</dbReference>
<evidence type="ECO:0000256" key="4">
    <source>
        <dbReference type="ARBA" id="ARBA00022692"/>
    </source>
</evidence>
<evidence type="ECO:0000313" key="9">
    <source>
        <dbReference type="EMBL" id="BDZ47618.1"/>
    </source>
</evidence>
<dbReference type="Gene3D" id="1.20.1250.20">
    <property type="entry name" value="MFS general substrate transporter like domains"/>
    <property type="match status" value="1"/>
</dbReference>
<feature type="domain" description="Major facilitator superfamily (MFS) profile" evidence="8">
    <location>
        <begin position="16"/>
        <end position="403"/>
    </location>
</feature>
<keyword evidence="6 7" id="KW-0472">Membrane</keyword>
<feature type="transmembrane region" description="Helical" evidence="7">
    <location>
        <begin position="288"/>
        <end position="308"/>
    </location>
</feature>
<evidence type="ECO:0000256" key="3">
    <source>
        <dbReference type="ARBA" id="ARBA00022475"/>
    </source>
</evidence>
<dbReference type="InterPro" id="IPR050171">
    <property type="entry name" value="MFS_Transporters"/>
</dbReference>
<reference evidence="10" key="1">
    <citation type="journal article" date="2019" name="Int. J. Syst. Evol. Microbiol.">
        <title>The Global Catalogue of Microorganisms (GCM) 10K type strain sequencing project: providing services to taxonomists for standard genome sequencing and annotation.</title>
        <authorList>
            <consortium name="The Broad Institute Genomics Platform"/>
            <consortium name="The Broad Institute Genome Sequencing Center for Infectious Disease"/>
            <person name="Wu L."/>
            <person name="Ma J."/>
        </authorList>
    </citation>
    <scope>NUCLEOTIDE SEQUENCE [LARGE SCALE GENOMIC DNA]</scope>
    <source>
        <strain evidence="10">NBRC 108725</strain>
    </source>
</reference>
<protein>
    <submittedName>
        <fullName evidence="9">MFS transporter</fullName>
    </submittedName>
</protein>
<dbReference type="EMBL" id="AP027731">
    <property type="protein sequence ID" value="BDZ47618.1"/>
    <property type="molecule type" value="Genomic_DNA"/>
</dbReference>
<feature type="transmembrane region" description="Helical" evidence="7">
    <location>
        <begin position="141"/>
        <end position="167"/>
    </location>
</feature>
<dbReference type="Pfam" id="PF07690">
    <property type="entry name" value="MFS_1"/>
    <property type="match status" value="1"/>
</dbReference>
<feature type="transmembrane region" description="Helical" evidence="7">
    <location>
        <begin position="348"/>
        <end position="374"/>
    </location>
</feature>
<keyword evidence="10" id="KW-1185">Reference proteome</keyword>
<feature type="transmembrane region" description="Helical" evidence="7">
    <location>
        <begin position="261"/>
        <end position="281"/>
    </location>
</feature>
<dbReference type="PROSITE" id="PS50850">
    <property type="entry name" value="MFS"/>
    <property type="match status" value="1"/>
</dbReference>
<evidence type="ECO:0000256" key="7">
    <source>
        <dbReference type="SAM" id="Phobius"/>
    </source>
</evidence>
<keyword evidence="5 7" id="KW-1133">Transmembrane helix</keyword>
<feature type="transmembrane region" description="Helical" evidence="7">
    <location>
        <begin position="179"/>
        <end position="200"/>
    </location>
</feature>
<feature type="transmembrane region" description="Helical" evidence="7">
    <location>
        <begin position="380"/>
        <end position="399"/>
    </location>
</feature>
<gene>
    <name evidence="9" type="ORF">GCM10025866_35270</name>
</gene>
<feature type="transmembrane region" description="Helical" evidence="7">
    <location>
        <begin position="221"/>
        <end position="241"/>
    </location>
</feature>
<dbReference type="SUPFAM" id="SSF103473">
    <property type="entry name" value="MFS general substrate transporter"/>
    <property type="match status" value="1"/>
</dbReference>
<feature type="transmembrane region" description="Helical" evidence="7">
    <location>
        <begin position="51"/>
        <end position="71"/>
    </location>
</feature>
<organism evidence="9 10">
    <name type="scientific">Naasia aerilata</name>
    <dbReference type="NCBI Taxonomy" id="1162966"/>
    <lineage>
        <taxon>Bacteria</taxon>
        <taxon>Bacillati</taxon>
        <taxon>Actinomycetota</taxon>
        <taxon>Actinomycetes</taxon>
        <taxon>Micrococcales</taxon>
        <taxon>Microbacteriaceae</taxon>
        <taxon>Naasia</taxon>
    </lineage>
</organism>
<feature type="transmembrane region" description="Helical" evidence="7">
    <location>
        <begin position="83"/>
        <end position="102"/>
    </location>
</feature>
<dbReference type="InterPro" id="IPR011701">
    <property type="entry name" value="MFS"/>
</dbReference>
<dbReference type="PANTHER" id="PTHR23517:SF13">
    <property type="entry name" value="MAJOR FACILITATOR SUPERFAMILY MFS_1"/>
    <property type="match status" value="1"/>
</dbReference>